<proteinExistence type="predicted"/>
<evidence type="ECO:0000313" key="2">
    <source>
        <dbReference type="Proteomes" id="UP000032946"/>
    </source>
</evidence>
<organism evidence="1 2">
    <name type="scientific">Limnospira indica PCC 8005</name>
    <dbReference type="NCBI Taxonomy" id="376219"/>
    <lineage>
        <taxon>Bacteria</taxon>
        <taxon>Bacillati</taxon>
        <taxon>Cyanobacteriota</taxon>
        <taxon>Cyanophyceae</taxon>
        <taxon>Oscillatoriophycideae</taxon>
        <taxon>Oscillatoriales</taxon>
        <taxon>Sirenicapillariaceae</taxon>
        <taxon>Limnospira</taxon>
    </lineage>
</organism>
<sequence length="39" mass="4251">MSQANSHQIQAQQNLWLATLGFAVSFACWGIEPVPCCSI</sequence>
<reference evidence="1 2" key="1">
    <citation type="submission" date="2014-02" db="EMBL/GenBank/DDBJ databases">
        <authorList>
            <person name="Genoscope - CEA"/>
        </authorList>
    </citation>
    <scope>NUCLEOTIDE SEQUENCE [LARGE SCALE GENOMIC DNA]</scope>
    <source>
        <strain evidence="1 2">PCC 8005</strain>
    </source>
</reference>
<keyword evidence="2" id="KW-1185">Reference proteome</keyword>
<gene>
    <name evidence="1" type="ORF">ARTHRO_10332</name>
</gene>
<accession>A0A9P1KAW6</accession>
<dbReference type="EMBL" id="FO818640">
    <property type="protein sequence ID" value="CDM92659.1"/>
    <property type="molecule type" value="Genomic_DNA"/>
</dbReference>
<dbReference type="AlphaFoldDB" id="A0A9P1KAW6"/>
<dbReference type="Proteomes" id="UP000032946">
    <property type="component" value="Chromosome"/>
</dbReference>
<protein>
    <submittedName>
        <fullName evidence="1">Uncharacterized protein</fullName>
    </submittedName>
</protein>
<evidence type="ECO:0000313" key="1">
    <source>
        <dbReference type="EMBL" id="CDM92659.1"/>
    </source>
</evidence>
<name>A0A9P1KAW6_9CYAN</name>